<feature type="domain" description="Nucleotidyltransferase-like" evidence="1">
    <location>
        <begin position="125"/>
        <end position="316"/>
    </location>
</feature>
<evidence type="ECO:0000313" key="3">
    <source>
        <dbReference type="Proteomes" id="UP000663923"/>
    </source>
</evidence>
<evidence type="ECO:0000313" key="2">
    <source>
        <dbReference type="EMBL" id="QTD57312.1"/>
    </source>
</evidence>
<protein>
    <recommendedName>
        <fullName evidence="1">Nucleotidyltransferase-like domain-containing protein</fullName>
    </recommendedName>
</protein>
<dbReference type="InterPro" id="IPR058575">
    <property type="entry name" value="NTP_transf_8_dom"/>
</dbReference>
<dbReference type="Pfam" id="PF12281">
    <property type="entry name" value="NTP_transf_8"/>
    <property type="match status" value="1"/>
</dbReference>
<keyword evidence="3" id="KW-1185">Reference proteome</keyword>
<sequence length="345" mass="39884">MKNRETQDNKTVPIVVPFTDEQSRMLINLEQRYQVWMAAEQTLQAMPYNLARKQVKGHSYLYEIRNRKGDAKSLGPWSEEHEAKFEEYHDTKRTAKDRRDKSRDMLAETCRLYRALKLPLLSSGAGKILREADRRQLLGSHLIVVGTNAIPVYSIEASGFIQDVPDETEDFDLAWASTVPEEDTQSVWHMLKAVDSTYTVNTEKTFQARNATAYEVELLAAPSRIDTIYRTDKPKPVALPEQEWLLNGDFVNHVVVCRDGSPARIVAPDPRWFALQKLWMSDQKKRNALKRPKDLKQAMALLDATYLAMPQYPLNDRFGESLPDELKESFQKWSKNRPELDKPDW</sequence>
<dbReference type="EMBL" id="CP071794">
    <property type="protein sequence ID" value="QTD57312.1"/>
    <property type="molecule type" value="Genomic_DNA"/>
</dbReference>
<name>A0ABX7TAA6_9SPHN</name>
<reference evidence="2 3" key="1">
    <citation type="submission" date="2021-03" db="EMBL/GenBank/DDBJ databases">
        <title>Complete genome of Parasphingorhabdus_sp.JHSY0214.</title>
        <authorList>
            <person name="Yoo J.H."/>
            <person name="Bae J.W."/>
        </authorList>
    </citation>
    <scope>NUCLEOTIDE SEQUENCE [LARGE SCALE GENOMIC DNA]</scope>
    <source>
        <strain evidence="2 3">JHSY0214</strain>
    </source>
</reference>
<gene>
    <name evidence="2" type="ORF">J4G78_07215</name>
</gene>
<accession>A0ABX7TAA6</accession>
<proteinExistence type="predicted"/>
<dbReference type="RefSeq" id="WP_207989678.1">
    <property type="nucleotide sequence ID" value="NZ_CP071794.1"/>
</dbReference>
<organism evidence="2 3">
    <name type="scientific">Parasphingorhabdus cellanae</name>
    <dbReference type="NCBI Taxonomy" id="2806553"/>
    <lineage>
        <taxon>Bacteria</taxon>
        <taxon>Pseudomonadati</taxon>
        <taxon>Pseudomonadota</taxon>
        <taxon>Alphaproteobacteria</taxon>
        <taxon>Sphingomonadales</taxon>
        <taxon>Sphingomonadaceae</taxon>
        <taxon>Parasphingorhabdus</taxon>
    </lineage>
</organism>
<dbReference type="Proteomes" id="UP000663923">
    <property type="component" value="Chromosome"/>
</dbReference>
<evidence type="ECO:0000259" key="1">
    <source>
        <dbReference type="Pfam" id="PF12281"/>
    </source>
</evidence>